<sequence length="857" mass="95566">MKNKKVLPMVLGALFVTGLIIGTLFFLNKGAPVIDLTAFSQDESRQSGQELGTITAQSSAQVEGMKLIADNGELALFYNTESTEIAVVNLASGETWYSNPQNIEEDSIASAYEKTLLASQLIVQFRDLVGNLFTFTNFEQSIEIGQFTAEAITDGLRVTYTLGDISKGIDALPKYISKERFETKIVANLPEVTANYVKSRYMEMKDNPKVMERLDAQVGKQLVLNKMVKAFTEAGYTEEDLAIDEAEHGAVEGNGTKKPTFTVAIEYTLAGDQLVATIPVASVQEATGYLIRSIDVLPFFGAAGKEDEGYILTPDGSGSLIYLNNGKVKEEQYVQRVYGNDPNNTRWLRGMVSESARMPIFGMKVNNKAWLAEMTAGEGIGSITSSISGMKNAYNNAYASFSLRGEDWLEMYTGSNYQEIQILNEERYNGELEVRYSFLSGDAANYSGMAGRYREHLVEAGTLQQLEKQSNVPFYLDILGSYDKRETVLGVPYSDIQSLTTFEEAGQIAEHLNQQGVQRVNMRYMGWFNKGMRHSTPTSIRLDSKLGNKKEMEQLATQLQTSGGNLFPDVAFQYIYDNDINFTPSSDAARFVTREVVKLHPINLALNRMSPDLGSYYLLSASKLPYFVDEFLDSYKRYQLTGISLRDLGDVVGGDYRVSRVVHRETAKQITQSSLQKIADEKETLITGGHAYAWAYADHIVDAPASSSQFNIADETVPFYQMVLHGYIPYASKAINLADEQDVQEQLLVAIEQGAYPHFVWSYDDSSELKFTNYDQYFSTQYEIWLEEAVAMYKEVNQVLAEVSNATIIERIVHEPGVVEVHYDNGIRIFVNYSDQEVAVNGVQVASRNYSVGGGRS</sequence>
<reference evidence="2" key="1">
    <citation type="submission" date="2022-05" db="EMBL/GenBank/DDBJ databases">
        <title>Novel bacterial taxa in a minimal lignocellulolytic consortium and its capacity to transform plastics disclosed by genome-resolved metagenomics.</title>
        <authorList>
            <person name="Rodriguez C.A.D."/>
            <person name="Diaz-Garcia L."/>
            <person name="Herrera K."/>
            <person name="Tarazona N.A."/>
            <person name="Sproer C."/>
            <person name="Overmann J."/>
            <person name="Jimenez D.J."/>
        </authorList>
    </citation>
    <scope>NUCLEOTIDE SEQUENCE</scope>
    <source>
        <strain evidence="2">MAG5</strain>
    </source>
</reference>
<dbReference type="InterPro" id="IPR043751">
    <property type="entry name" value="DUF5696"/>
</dbReference>
<dbReference type="KEGG" id="plig:NAG76_01435"/>
<protein>
    <submittedName>
        <fullName evidence="2">DUF5696 domain-containing protein</fullName>
    </submittedName>
</protein>
<feature type="transmembrane region" description="Helical" evidence="1">
    <location>
        <begin position="7"/>
        <end position="27"/>
    </location>
</feature>
<keyword evidence="1" id="KW-0472">Membrane</keyword>
<accession>A0A9J6ZFR0</accession>
<evidence type="ECO:0000256" key="1">
    <source>
        <dbReference type="SAM" id="Phobius"/>
    </source>
</evidence>
<keyword evidence="1" id="KW-0812">Transmembrane</keyword>
<gene>
    <name evidence="2" type="ORF">NAG76_01435</name>
</gene>
<organism evidence="2 3">
    <name type="scientific">Candidatus Pristimantibacillus lignocellulolyticus</name>
    <dbReference type="NCBI Taxonomy" id="2994561"/>
    <lineage>
        <taxon>Bacteria</taxon>
        <taxon>Bacillati</taxon>
        <taxon>Bacillota</taxon>
        <taxon>Bacilli</taxon>
        <taxon>Bacillales</taxon>
        <taxon>Paenibacillaceae</taxon>
        <taxon>Candidatus Pristimantibacillus</taxon>
    </lineage>
</organism>
<proteinExistence type="predicted"/>
<dbReference type="Pfam" id="PF18952">
    <property type="entry name" value="DUF5696"/>
    <property type="match status" value="1"/>
</dbReference>
<dbReference type="AlphaFoldDB" id="A0A9J6ZFR0"/>
<evidence type="ECO:0000313" key="2">
    <source>
        <dbReference type="EMBL" id="URN94949.1"/>
    </source>
</evidence>
<evidence type="ECO:0000313" key="3">
    <source>
        <dbReference type="Proteomes" id="UP001056756"/>
    </source>
</evidence>
<dbReference type="EMBL" id="CP097899">
    <property type="protein sequence ID" value="URN94949.1"/>
    <property type="molecule type" value="Genomic_DNA"/>
</dbReference>
<dbReference type="Proteomes" id="UP001056756">
    <property type="component" value="Chromosome"/>
</dbReference>
<name>A0A9J6ZFR0_9BACL</name>
<keyword evidence="1" id="KW-1133">Transmembrane helix</keyword>